<proteinExistence type="predicted"/>
<comment type="caution">
    <text evidence="1">The sequence shown here is derived from an EMBL/GenBank/DDBJ whole genome shotgun (WGS) entry which is preliminary data.</text>
</comment>
<sequence length="57" mass="6624">MTDQEMVDKLKSRGWLVVPPKSHKLLFMAHYPTGDDGVEFYRDFLIPKENAVVRTSE</sequence>
<organism evidence="1">
    <name type="scientific">marine sediment metagenome</name>
    <dbReference type="NCBI Taxonomy" id="412755"/>
    <lineage>
        <taxon>unclassified sequences</taxon>
        <taxon>metagenomes</taxon>
        <taxon>ecological metagenomes</taxon>
    </lineage>
</organism>
<dbReference type="AlphaFoldDB" id="A0A0F9HR13"/>
<dbReference type="EMBL" id="LAZR01021791">
    <property type="protein sequence ID" value="KKL84115.1"/>
    <property type="molecule type" value="Genomic_DNA"/>
</dbReference>
<protein>
    <submittedName>
        <fullName evidence="1">Uncharacterized protein</fullName>
    </submittedName>
</protein>
<reference evidence="1" key="1">
    <citation type="journal article" date="2015" name="Nature">
        <title>Complex archaea that bridge the gap between prokaryotes and eukaryotes.</title>
        <authorList>
            <person name="Spang A."/>
            <person name="Saw J.H."/>
            <person name="Jorgensen S.L."/>
            <person name="Zaremba-Niedzwiedzka K."/>
            <person name="Martijn J."/>
            <person name="Lind A.E."/>
            <person name="van Eijk R."/>
            <person name="Schleper C."/>
            <person name="Guy L."/>
            <person name="Ettema T.J."/>
        </authorList>
    </citation>
    <scope>NUCLEOTIDE SEQUENCE</scope>
</reference>
<accession>A0A0F9HR13</accession>
<name>A0A0F9HR13_9ZZZZ</name>
<evidence type="ECO:0000313" key="1">
    <source>
        <dbReference type="EMBL" id="KKL84115.1"/>
    </source>
</evidence>
<gene>
    <name evidence="1" type="ORF">LCGC14_1967960</name>
</gene>